<dbReference type="InterPro" id="IPR023347">
    <property type="entry name" value="Lysozyme_dom_sf"/>
</dbReference>
<proteinExistence type="predicted"/>
<reference evidence="4" key="1">
    <citation type="journal article" date="2015" name="Nature">
        <title>Complex archaea that bridge the gap between prokaryotes and eukaryotes.</title>
        <authorList>
            <person name="Spang A."/>
            <person name="Saw J.H."/>
            <person name="Jorgensen S.L."/>
            <person name="Zaremba-Niedzwiedzka K."/>
            <person name="Martijn J."/>
            <person name="Lind A.E."/>
            <person name="van Eijk R."/>
            <person name="Schleper C."/>
            <person name="Guy L."/>
            <person name="Ettema T.J."/>
        </authorList>
    </citation>
    <scope>NUCLEOTIDE SEQUENCE</scope>
</reference>
<comment type="caution">
    <text evidence="4">The sequence shown here is derived from an EMBL/GenBank/DDBJ whole genome shotgun (WGS) entry which is preliminary data.</text>
</comment>
<evidence type="ECO:0000256" key="2">
    <source>
        <dbReference type="ARBA" id="ARBA00022638"/>
    </source>
</evidence>
<evidence type="ECO:0000313" key="4">
    <source>
        <dbReference type="EMBL" id="KKK81610.1"/>
    </source>
</evidence>
<protein>
    <submittedName>
        <fullName evidence="4">Uncharacterized protein</fullName>
    </submittedName>
</protein>
<dbReference type="Gene3D" id="1.10.530.40">
    <property type="match status" value="1"/>
</dbReference>
<dbReference type="GO" id="GO:0009253">
    <property type="term" value="P:peptidoglycan catabolic process"/>
    <property type="evidence" value="ECO:0007669"/>
    <property type="project" value="InterPro"/>
</dbReference>
<evidence type="ECO:0000256" key="1">
    <source>
        <dbReference type="ARBA" id="ARBA00022529"/>
    </source>
</evidence>
<dbReference type="GO" id="GO:0003796">
    <property type="term" value="F:lysozyme activity"/>
    <property type="evidence" value="ECO:0007669"/>
    <property type="project" value="InterPro"/>
</dbReference>
<dbReference type="PANTHER" id="PTHR37406:SF1">
    <property type="entry name" value="T4-TYPE LYSOZYME 1-RELATED"/>
    <property type="match status" value="1"/>
</dbReference>
<gene>
    <name evidence="4" type="ORF">LCGC14_2811700</name>
</gene>
<dbReference type="GO" id="GO:0031640">
    <property type="term" value="P:killing of cells of another organism"/>
    <property type="evidence" value="ECO:0007669"/>
    <property type="project" value="UniProtKB-KW"/>
</dbReference>
<feature type="region of interest" description="Disordered" evidence="3">
    <location>
        <begin position="1"/>
        <end position="20"/>
    </location>
</feature>
<name>A0A0F8Z6H3_9ZZZZ</name>
<dbReference type="GO" id="GO:0016998">
    <property type="term" value="P:cell wall macromolecule catabolic process"/>
    <property type="evidence" value="ECO:0007669"/>
    <property type="project" value="InterPro"/>
</dbReference>
<dbReference type="InterPro" id="IPR052619">
    <property type="entry name" value="Phage_lysozyme-like"/>
</dbReference>
<keyword evidence="1" id="KW-0929">Antimicrobial</keyword>
<dbReference type="PANTHER" id="PTHR37406">
    <property type="entry name" value="T4-TYPE LYSOZYME 1-RELATED"/>
    <property type="match status" value="1"/>
</dbReference>
<dbReference type="GO" id="GO:0042742">
    <property type="term" value="P:defense response to bacterium"/>
    <property type="evidence" value="ECO:0007669"/>
    <property type="project" value="UniProtKB-KW"/>
</dbReference>
<keyword evidence="2" id="KW-0081">Bacteriolytic enzyme</keyword>
<accession>A0A0F8Z6H3</accession>
<organism evidence="4">
    <name type="scientific">marine sediment metagenome</name>
    <dbReference type="NCBI Taxonomy" id="412755"/>
    <lineage>
        <taxon>unclassified sequences</taxon>
        <taxon>metagenomes</taxon>
        <taxon>ecological metagenomes</taxon>
    </lineage>
</organism>
<dbReference type="InterPro" id="IPR023346">
    <property type="entry name" value="Lysozyme-like_dom_sf"/>
</dbReference>
<evidence type="ECO:0000256" key="3">
    <source>
        <dbReference type="SAM" id="MobiDB-lite"/>
    </source>
</evidence>
<dbReference type="AlphaFoldDB" id="A0A0F8Z6H3"/>
<dbReference type="EMBL" id="LAZR01053046">
    <property type="protein sequence ID" value="KKK81610.1"/>
    <property type="molecule type" value="Genomic_DNA"/>
</dbReference>
<sequence length="86" mass="10106">METLAQRIERHEGRRNKSYKDSKGILTAGIGRNLEHVEFSDEEIDLMFKNDLARAKRGAETFYVYQNLNDIRRDVLIEMVFQMGLL</sequence>
<dbReference type="Pfam" id="PF00959">
    <property type="entry name" value="Phage_lysozyme"/>
    <property type="match status" value="1"/>
</dbReference>
<dbReference type="InterPro" id="IPR002196">
    <property type="entry name" value="Glyco_hydro_24"/>
</dbReference>
<dbReference type="SUPFAM" id="SSF53955">
    <property type="entry name" value="Lysozyme-like"/>
    <property type="match status" value="1"/>
</dbReference>